<reference evidence="1" key="1">
    <citation type="submission" date="2020-03" db="EMBL/GenBank/DDBJ databases">
        <title>The deep terrestrial virosphere.</title>
        <authorList>
            <person name="Holmfeldt K."/>
            <person name="Nilsson E."/>
            <person name="Simone D."/>
            <person name="Lopez-Fernandez M."/>
            <person name="Wu X."/>
            <person name="de Brujin I."/>
            <person name="Lundin D."/>
            <person name="Andersson A."/>
            <person name="Bertilsson S."/>
            <person name="Dopson M."/>
        </authorList>
    </citation>
    <scope>NUCLEOTIDE SEQUENCE</scope>
    <source>
        <strain evidence="1">MM415B02720</strain>
    </source>
</reference>
<name>A0A6M3L2R1_9ZZZZ</name>
<accession>A0A6M3L2R1</accession>
<dbReference type="AlphaFoldDB" id="A0A6M3L2R1"/>
<sequence length="180" mass="20683">MKPGAGKLKGNSFERHISRILTKWVTGSEHPEIFWPTSASGAKATQDHKAGRQSKMYGDIMAIDDVGTWFTDHILIECKSYKTFDIAKLLLDKGEILGWWNQACEGAGKAEKIPILVFKKNHFPILVAMRNLSLFEEDLIGNYRNSYIQAQDSKKYVLFICLFEEWLEFLDPKILKAVWR</sequence>
<organism evidence="1">
    <name type="scientific">viral metagenome</name>
    <dbReference type="NCBI Taxonomy" id="1070528"/>
    <lineage>
        <taxon>unclassified sequences</taxon>
        <taxon>metagenomes</taxon>
        <taxon>organismal metagenomes</taxon>
    </lineage>
</organism>
<dbReference type="Pfam" id="PF24608">
    <property type="entry name" value="PDDEXK_15"/>
    <property type="match status" value="1"/>
</dbReference>
<proteinExistence type="predicted"/>
<dbReference type="EMBL" id="MT142792">
    <property type="protein sequence ID" value="QJA88620.1"/>
    <property type="molecule type" value="Genomic_DNA"/>
</dbReference>
<evidence type="ECO:0008006" key="2">
    <source>
        <dbReference type="Google" id="ProtNLM"/>
    </source>
</evidence>
<evidence type="ECO:0000313" key="1">
    <source>
        <dbReference type="EMBL" id="QJA88620.1"/>
    </source>
</evidence>
<gene>
    <name evidence="1" type="ORF">MM415B02720_0008</name>
</gene>
<protein>
    <recommendedName>
        <fullName evidence="2">Holliday junction resolvase</fullName>
    </recommendedName>
</protein>
<dbReference type="InterPro" id="IPR056931">
    <property type="entry name" value="D14-like"/>
</dbReference>